<dbReference type="Proteomes" id="UP000094527">
    <property type="component" value="Unassembled WGS sequence"/>
</dbReference>
<accession>A0A1D2MHR7</accession>
<comment type="subunit">
    <text evidence="2">Homotetramer.</text>
</comment>
<protein>
    <submittedName>
        <fullName evidence="5">L-xylulose reductase</fullName>
    </submittedName>
</protein>
<evidence type="ECO:0000256" key="1">
    <source>
        <dbReference type="ARBA" id="ARBA00006484"/>
    </source>
</evidence>
<dbReference type="PANTHER" id="PTHR44252">
    <property type="entry name" value="D-ERYTHRULOSE REDUCTASE"/>
    <property type="match status" value="1"/>
</dbReference>
<proteinExistence type="inferred from homology"/>
<dbReference type="AlphaFoldDB" id="A0A1D2MHR7"/>
<dbReference type="PANTHER" id="PTHR44252:SF3">
    <property type="entry name" value="D-ERYTHRULOSE REDUCTASE-RELATED"/>
    <property type="match status" value="1"/>
</dbReference>
<evidence type="ECO:0000313" key="6">
    <source>
        <dbReference type="Proteomes" id="UP000094527"/>
    </source>
</evidence>
<gene>
    <name evidence="5" type="ORF">Ocin01_14132</name>
</gene>
<dbReference type="Gene3D" id="3.40.50.720">
    <property type="entry name" value="NAD(P)-binding Rossmann-like Domain"/>
    <property type="match status" value="1"/>
</dbReference>
<name>A0A1D2MHR7_ORCCI</name>
<evidence type="ECO:0000313" key="5">
    <source>
        <dbReference type="EMBL" id="ODM92550.1"/>
    </source>
</evidence>
<dbReference type="OrthoDB" id="47007at2759"/>
<dbReference type="Pfam" id="PF13561">
    <property type="entry name" value="adh_short_C2"/>
    <property type="match status" value="1"/>
</dbReference>
<keyword evidence="3" id="KW-0521">NADP</keyword>
<evidence type="ECO:0000256" key="2">
    <source>
        <dbReference type="ARBA" id="ARBA00011881"/>
    </source>
</evidence>
<keyword evidence="6" id="KW-1185">Reference proteome</keyword>
<dbReference type="GO" id="GO:0050038">
    <property type="term" value="F:L-xylulose reductase (NADPH) activity"/>
    <property type="evidence" value="ECO:0007669"/>
    <property type="project" value="TreeGrafter"/>
</dbReference>
<dbReference type="PRINTS" id="PR00080">
    <property type="entry name" value="SDRFAMILY"/>
</dbReference>
<dbReference type="GO" id="GO:0004090">
    <property type="term" value="F:carbonyl reductase (NADPH) activity"/>
    <property type="evidence" value="ECO:0007669"/>
    <property type="project" value="TreeGrafter"/>
</dbReference>
<organism evidence="5 6">
    <name type="scientific">Orchesella cincta</name>
    <name type="common">Springtail</name>
    <name type="synonym">Podura cincta</name>
    <dbReference type="NCBI Taxonomy" id="48709"/>
    <lineage>
        <taxon>Eukaryota</taxon>
        <taxon>Metazoa</taxon>
        <taxon>Ecdysozoa</taxon>
        <taxon>Arthropoda</taxon>
        <taxon>Hexapoda</taxon>
        <taxon>Collembola</taxon>
        <taxon>Entomobryomorpha</taxon>
        <taxon>Entomobryoidea</taxon>
        <taxon>Orchesellidae</taxon>
        <taxon>Orchesellinae</taxon>
        <taxon>Orchesella</taxon>
    </lineage>
</organism>
<dbReference type="EMBL" id="LJIJ01001201">
    <property type="protein sequence ID" value="ODM92550.1"/>
    <property type="molecule type" value="Genomic_DNA"/>
</dbReference>
<sequence>MRIGRQLVQRFHDDKAIVFAIDKNVETIGQLSKELPSVTAVVVDLADWTPREKHFDVNVLACIYVAQTAARKMIDSGTGGTFVNVCSLAAKAAVQCSSMYCASKSALEMLTKSMAVELGPHNIRANCIAPGLVNSPMSQSIDPTMKAKIDQLLSRNAIKRPIDPNEIADLVMFLLSPLSAMITGESVVIDGGTLASFI</sequence>
<dbReference type="GO" id="GO:0006006">
    <property type="term" value="P:glucose metabolic process"/>
    <property type="evidence" value="ECO:0007669"/>
    <property type="project" value="TreeGrafter"/>
</dbReference>
<dbReference type="InterPro" id="IPR020904">
    <property type="entry name" value="Sc_DH/Rdtase_CS"/>
</dbReference>
<dbReference type="PRINTS" id="PR00081">
    <property type="entry name" value="GDHRDH"/>
</dbReference>
<reference evidence="5 6" key="1">
    <citation type="journal article" date="2016" name="Genome Biol. Evol.">
        <title>Gene Family Evolution Reflects Adaptation to Soil Environmental Stressors in the Genome of the Collembolan Orchesella cincta.</title>
        <authorList>
            <person name="Faddeeva-Vakhrusheva A."/>
            <person name="Derks M.F."/>
            <person name="Anvar S.Y."/>
            <person name="Agamennone V."/>
            <person name="Suring W."/>
            <person name="Smit S."/>
            <person name="van Straalen N.M."/>
            <person name="Roelofs D."/>
        </authorList>
    </citation>
    <scope>NUCLEOTIDE SEQUENCE [LARGE SCALE GENOMIC DNA]</scope>
    <source>
        <tissue evidence="5">Mixed pool</tissue>
    </source>
</reference>
<evidence type="ECO:0000256" key="4">
    <source>
        <dbReference type="ARBA" id="ARBA00023002"/>
    </source>
</evidence>
<comment type="caution">
    <text evidence="5">The sequence shown here is derived from an EMBL/GenBank/DDBJ whole genome shotgun (WGS) entry which is preliminary data.</text>
</comment>
<keyword evidence="4" id="KW-0560">Oxidoreductase</keyword>
<comment type="similarity">
    <text evidence="1">Belongs to the short-chain dehydrogenases/reductases (SDR) family.</text>
</comment>
<dbReference type="OMA" id="RIMGSII"/>
<dbReference type="InterPro" id="IPR036291">
    <property type="entry name" value="NAD(P)-bd_dom_sf"/>
</dbReference>
<dbReference type="InterPro" id="IPR002347">
    <property type="entry name" value="SDR_fam"/>
</dbReference>
<dbReference type="GO" id="GO:0005997">
    <property type="term" value="P:xylulose metabolic process"/>
    <property type="evidence" value="ECO:0007669"/>
    <property type="project" value="TreeGrafter"/>
</dbReference>
<dbReference type="SUPFAM" id="SSF51735">
    <property type="entry name" value="NAD(P)-binding Rossmann-fold domains"/>
    <property type="match status" value="1"/>
</dbReference>
<dbReference type="PROSITE" id="PS00061">
    <property type="entry name" value="ADH_SHORT"/>
    <property type="match status" value="1"/>
</dbReference>
<evidence type="ECO:0000256" key="3">
    <source>
        <dbReference type="ARBA" id="ARBA00022857"/>
    </source>
</evidence>
<dbReference type="InterPro" id="IPR051737">
    <property type="entry name" value="L-xylulose/Carbonyl_redctase"/>
</dbReference>
<dbReference type="STRING" id="48709.A0A1D2MHR7"/>